<feature type="region of interest" description="Disordered" evidence="1">
    <location>
        <begin position="241"/>
        <end position="261"/>
    </location>
</feature>
<evidence type="ECO:0000313" key="3">
    <source>
        <dbReference type="Proteomes" id="UP000217005"/>
    </source>
</evidence>
<evidence type="ECO:0000313" key="2">
    <source>
        <dbReference type="EMBL" id="OZI29337.1"/>
    </source>
</evidence>
<comment type="caution">
    <text evidence="2">The sequence shown here is derived from an EMBL/GenBank/DDBJ whole genome shotgun (WGS) entry which is preliminary data.</text>
</comment>
<name>A0A261RX66_9BORD</name>
<organism evidence="2 3">
    <name type="scientific">Bordetella genomosp. 1</name>
    <dbReference type="NCBI Taxonomy" id="1395607"/>
    <lineage>
        <taxon>Bacteria</taxon>
        <taxon>Pseudomonadati</taxon>
        <taxon>Pseudomonadota</taxon>
        <taxon>Betaproteobacteria</taxon>
        <taxon>Burkholderiales</taxon>
        <taxon>Alcaligenaceae</taxon>
        <taxon>Bordetella</taxon>
    </lineage>
</organism>
<reference evidence="2 3" key="1">
    <citation type="submission" date="2017-05" db="EMBL/GenBank/DDBJ databases">
        <title>Complete and WGS of Bordetella genogroups.</title>
        <authorList>
            <person name="Spilker T."/>
            <person name="LiPuma J."/>
        </authorList>
    </citation>
    <scope>NUCLEOTIDE SEQUENCE [LARGE SCALE GENOMIC DNA]</scope>
    <source>
        <strain evidence="2 3">AU17610</strain>
    </source>
</reference>
<evidence type="ECO:0008006" key="4">
    <source>
        <dbReference type="Google" id="ProtNLM"/>
    </source>
</evidence>
<feature type="region of interest" description="Disordered" evidence="1">
    <location>
        <begin position="92"/>
        <end position="125"/>
    </location>
</feature>
<dbReference type="EMBL" id="NEVL01000005">
    <property type="protein sequence ID" value="OZI29337.1"/>
    <property type="molecule type" value="Genomic_DNA"/>
</dbReference>
<feature type="compositionally biased region" description="Basic and acidic residues" evidence="1">
    <location>
        <begin position="102"/>
        <end position="121"/>
    </location>
</feature>
<accession>A0A261RX66</accession>
<proteinExistence type="predicted"/>
<feature type="compositionally biased region" description="Basic residues" evidence="1">
    <location>
        <begin position="248"/>
        <end position="261"/>
    </location>
</feature>
<gene>
    <name evidence="2" type="ORF">CEG14_21930</name>
</gene>
<dbReference type="Pfam" id="PF11445">
    <property type="entry name" value="DUF2894"/>
    <property type="match status" value="1"/>
</dbReference>
<evidence type="ECO:0000256" key="1">
    <source>
        <dbReference type="SAM" id="MobiDB-lite"/>
    </source>
</evidence>
<protein>
    <recommendedName>
        <fullName evidence="4">DUF2894 domain-containing protein</fullName>
    </recommendedName>
</protein>
<sequence length="261" mass="27817">MRRLVADSLARRAERFDGPARERLLARSAALAEPEGWAAPRRFRRPTDAEAQVELPLEAAAATEAQPDAPAQENLADASAVVSVDAAATAETGGATEGAADDCARNPDDDAPAARDPHALDTDATAGADPLTQTLAALLAGFDDAVRQGDAAAHHPGRHYPELPLLDELRDLWSHLSADQQVRHSEALVPDNAGPLNSSHLVHRSLALMRELSPEYLRRFLLYAEGLSWMEQLDAALSAAREAPAKKAGTRAKGTRRARAG</sequence>
<dbReference type="Proteomes" id="UP000217005">
    <property type="component" value="Unassembled WGS sequence"/>
</dbReference>
<dbReference type="AlphaFoldDB" id="A0A261RX66"/>
<dbReference type="InterPro" id="IPR021549">
    <property type="entry name" value="DUF2894"/>
</dbReference>